<keyword evidence="1" id="KW-1133">Transmembrane helix</keyword>
<name>A0A165XFM4_9BACI</name>
<gene>
    <name evidence="2" type="ORF">AZI98_11140</name>
</gene>
<organism evidence="2 3">
    <name type="scientific">Aeribacillus pallidus</name>
    <dbReference type="NCBI Taxonomy" id="33936"/>
    <lineage>
        <taxon>Bacteria</taxon>
        <taxon>Bacillati</taxon>
        <taxon>Bacillota</taxon>
        <taxon>Bacilli</taxon>
        <taxon>Bacillales</taxon>
        <taxon>Bacillaceae</taxon>
        <taxon>Aeribacillus</taxon>
    </lineage>
</organism>
<dbReference type="AlphaFoldDB" id="A0A165XFM4"/>
<feature type="transmembrane region" description="Helical" evidence="1">
    <location>
        <begin position="92"/>
        <end position="112"/>
    </location>
</feature>
<keyword evidence="3" id="KW-1185">Reference proteome</keyword>
<proteinExistence type="predicted"/>
<keyword evidence="1" id="KW-0472">Membrane</keyword>
<comment type="caution">
    <text evidence="2">The sequence shown here is derived from an EMBL/GenBank/DDBJ whole genome shotgun (WGS) entry which is preliminary data.</text>
</comment>
<keyword evidence="1" id="KW-0812">Transmembrane</keyword>
<dbReference type="EMBL" id="LWBR01000032">
    <property type="protein sequence ID" value="KZN95973.1"/>
    <property type="molecule type" value="Genomic_DNA"/>
</dbReference>
<dbReference type="OrthoDB" id="4826010at2"/>
<sequence length="172" mass="20876">MRGKLEKRFFYLYTGEAMAAVIFFIISFIWNKVFAHLHLYSLYSFWISFFLLEFLLFQGSVYWFAKWKRLKKENTAITPVYIVQRLKNIKKWNTLFIIISPFMFFVDLVRWYPSVPATGLYIAGFIYVFAILEYINYFHIQLSYDNFSDMKYLLKSKKLKKSCLRKDFERLG</sequence>
<evidence type="ECO:0000313" key="2">
    <source>
        <dbReference type="EMBL" id="KZN95973.1"/>
    </source>
</evidence>
<dbReference type="STRING" id="33936.AZI98_11140"/>
<feature type="transmembrane region" description="Helical" evidence="1">
    <location>
        <begin position="9"/>
        <end position="30"/>
    </location>
</feature>
<accession>A0A165XFM4</accession>
<feature type="transmembrane region" description="Helical" evidence="1">
    <location>
        <begin position="118"/>
        <end position="138"/>
    </location>
</feature>
<evidence type="ECO:0000313" key="3">
    <source>
        <dbReference type="Proteomes" id="UP000076476"/>
    </source>
</evidence>
<feature type="transmembrane region" description="Helical" evidence="1">
    <location>
        <begin position="42"/>
        <end position="65"/>
    </location>
</feature>
<dbReference type="RefSeq" id="WP_063388363.1">
    <property type="nucleotide sequence ID" value="NZ_LWBR01000032.1"/>
</dbReference>
<evidence type="ECO:0000256" key="1">
    <source>
        <dbReference type="SAM" id="Phobius"/>
    </source>
</evidence>
<dbReference type="Proteomes" id="UP000076476">
    <property type="component" value="Unassembled WGS sequence"/>
</dbReference>
<reference evidence="2 3" key="1">
    <citation type="submission" date="2016-04" db="EMBL/GenBank/DDBJ databases">
        <title>Draft genome sequence of Aeribacillus pallidus 8m3 from petroleum reservoir.</title>
        <authorList>
            <person name="Poltaraus A.B."/>
            <person name="Nazina T.N."/>
            <person name="Tourova T.P."/>
            <person name="Malakho S.M."/>
            <person name="Korshunova A.V."/>
            <person name="Sokolova D.S."/>
        </authorList>
    </citation>
    <scope>NUCLEOTIDE SEQUENCE [LARGE SCALE GENOMIC DNA]</scope>
    <source>
        <strain evidence="2 3">8m3</strain>
    </source>
</reference>
<protein>
    <submittedName>
        <fullName evidence="2">General stress protein</fullName>
    </submittedName>
</protein>